<evidence type="ECO:0000313" key="2">
    <source>
        <dbReference type="EMBL" id="KOH46017.1"/>
    </source>
</evidence>
<keyword evidence="3" id="KW-1185">Reference proteome</keyword>
<protein>
    <recommendedName>
        <fullName evidence="1">Polymerase/histidinol phosphatase N-terminal domain-containing protein</fullName>
    </recommendedName>
</protein>
<dbReference type="InterPro" id="IPR003141">
    <property type="entry name" value="Pol/His_phosphatase_N"/>
</dbReference>
<dbReference type="EMBL" id="LGIA01000051">
    <property type="protein sequence ID" value="KOH46017.1"/>
    <property type="molecule type" value="Genomic_DNA"/>
</dbReference>
<proteinExistence type="predicted"/>
<dbReference type="OrthoDB" id="9791620at2"/>
<evidence type="ECO:0000259" key="1">
    <source>
        <dbReference type="SMART" id="SM00481"/>
    </source>
</evidence>
<dbReference type="GO" id="GO:0004534">
    <property type="term" value="F:5'-3' RNA exonuclease activity"/>
    <property type="evidence" value="ECO:0007669"/>
    <property type="project" value="TreeGrafter"/>
</dbReference>
<gene>
    <name evidence="2" type="ORF">NC99_11470</name>
</gene>
<organism evidence="2 3">
    <name type="scientific">Sunxiuqinia dokdonensis</name>
    <dbReference type="NCBI Taxonomy" id="1409788"/>
    <lineage>
        <taxon>Bacteria</taxon>
        <taxon>Pseudomonadati</taxon>
        <taxon>Bacteroidota</taxon>
        <taxon>Bacteroidia</taxon>
        <taxon>Marinilabiliales</taxon>
        <taxon>Prolixibacteraceae</taxon>
        <taxon>Sunxiuqinia</taxon>
    </lineage>
</organism>
<dbReference type="SUPFAM" id="SSF89550">
    <property type="entry name" value="PHP domain-like"/>
    <property type="match status" value="1"/>
</dbReference>
<name>A0A0L8VCV4_9BACT</name>
<dbReference type="STRING" id="1409788.NC99_11470"/>
<dbReference type="RefSeq" id="WP_053180559.1">
    <property type="nucleotide sequence ID" value="NZ_LGIA01000051.1"/>
</dbReference>
<feature type="domain" description="Polymerase/histidinol phosphatase N-terminal" evidence="1">
    <location>
        <begin position="6"/>
        <end position="74"/>
    </location>
</feature>
<sequence>MKKFRADLHVHTVLSPCADLDMSPDRIVGLAMERGIDILAITDHNSTAQCAMVKEQAQGTGLLVVNGCEVNSREEVHAICLFEDDYTSRKFQQFLDQYLPEIPNRPEYHGHQVLVNQKNEITRHLPNYLGSPLRIDIETIEQYTHQLNGLFIPAHIDRPINSLYSQLGYLPTNLKIDGMQLSKFADEQEIRNRYDIPADVSLITASDAHYTEDIGSAATSFYLYEPTFQEMRWALNRKNGRFVKIES</sequence>
<dbReference type="InterPro" id="IPR052018">
    <property type="entry name" value="PHP_domain"/>
</dbReference>
<dbReference type="SMART" id="SM00481">
    <property type="entry name" value="POLIIIAc"/>
    <property type="match status" value="1"/>
</dbReference>
<dbReference type="PANTHER" id="PTHR42924:SF3">
    <property type="entry name" value="POLYMERASE_HISTIDINOL PHOSPHATASE N-TERMINAL DOMAIN-CONTAINING PROTEIN"/>
    <property type="match status" value="1"/>
</dbReference>
<dbReference type="CDD" id="cd07432">
    <property type="entry name" value="PHP_HisPPase"/>
    <property type="match status" value="1"/>
</dbReference>
<dbReference type="Proteomes" id="UP000036958">
    <property type="component" value="Unassembled WGS sequence"/>
</dbReference>
<dbReference type="Pfam" id="PF02811">
    <property type="entry name" value="PHP"/>
    <property type="match status" value="1"/>
</dbReference>
<dbReference type="AlphaFoldDB" id="A0A0L8VCV4"/>
<dbReference type="InterPro" id="IPR016195">
    <property type="entry name" value="Pol/histidinol_Pase-like"/>
</dbReference>
<dbReference type="GO" id="GO:0035312">
    <property type="term" value="F:5'-3' DNA exonuclease activity"/>
    <property type="evidence" value="ECO:0007669"/>
    <property type="project" value="TreeGrafter"/>
</dbReference>
<comment type="caution">
    <text evidence="2">The sequence shown here is derived from an EMBL/GenBank/DDBJ whole genome shotgun (WGS) entry which is preliminary data.</text>
</comment>
<accession>A0A0L8VCV4</accession>
<dbReference type="Pfam" id="PF13263">
    <property type="entry name" value="PHP_C"/>
    <property type="match status" value="1"/>
</dbReference>
<dbReference type="Gene3D" id="3.20.20.140">
    <property type="entry name" value="Metal-dependent hydrolases"/>
    <property type="match status" value="1"/>
</dbReference>
<reference evidence="3" key="1">
    <citation type="submission" date="2015-07" db="EMBL/GenBank/DDBJ databases">
        <title>Genome sequencing of Sunxiuqinia dokdonensis strain SK.</title>
        <authorList>
            <person name="Ahn S."/>
            <person name="Kim B.-C."/>
        </authorList>
    </citation>
    <scope>NUCLEOTIDE SEQUENCE [LARGE SCALE GENOMIC DNA]</scope>
    <source>
        <strain evidence="3">SK</strain>
    </source>
</reference>
<dbReference type="InterPro" id="IPR004013">
    <property type="entry name" value="PHP_dom"/>
</dbReference>
<evidence type="ECO:0000313" key="3">
    <source>
        <dbReference type="Proteomes" id="UP000036958"/>
    </source>
</evidence>
<dbReference type="PANTHER" id="PTHR42924">
    <property type="entry name" value="EXONUCLEASE"/>
    <property type="match status" value="1"/>
</dbReference>